<dbReference type="Proteomes" id="UP001212997">
    <property type="component" value="Unassembled WGS sequence"/>
</dbReference>
<evidence type="ECO:0000256" key="2">
    <source>
        <dbReference type="SAM" id="Phobius"/>
    </source>
</evidence>
<reference evidence="4" key="1">
    <citation type="submission" date="2022-07" db="EMBL/GenBank/DDBJ databases">
        <title>Genome Sequence of Physisporinus lineatus.</title>
        <authorList>
            <person name="Buettner E."/>
        </authorList>
    </citation>
    <scope>NUCLEOTIDE SEQUENCE</scope>
    <source>
        <strain evidence="4">VT162</strain>
    </source>
</reference>
<dbReference type="InterPro" id="IPR046341">
    <property type="entry name" value="SET_dom_sf"/>
</dbReference>
<evidence type="ECO:0000313" key="5">
    <source>
        <dbReference type="Proteomes" id="UP001212997"/>
    </source>
</evidence>
<dbReference type="SUPFAM" id="SSF82199">
    <property type="entry name" value="SET domain"/>
    <property type="match status" value="1"/>
</dbReference>
<keyword evidence="2" id="KW-0472">Membrane</keyword>
<keyword evidence="2" id="KW-0812">Transmembrane</keyword>
<comment type="caution">
    <text evidence="4">The sequence shown here is derived from an EMBL/GenBank/DDBJ whole genome shotgun (WGS) entry which is preliminary data.</text>
</comment>
<evidence type="ECO:0000259" key="3">
    <source>
        <dbReference type="Pfam" id="PF00856"/>
    </source>
</evidence>
<dbReference type="Pfam" id="PF00856">
    <property type="entry name" value="SET"/>
    <property type="match status" value="1"/>
</dbReference>
<feature type="region of interest" description="Disordered" evidence="1">
    <location>
        <begin position="1"/>
        <end position="33"/>
    </location>
</feature>
<feature type="compositionally biased region" description="Basic residues" evidence="1">
    <location>
        <begin position="1"/>
        <end position="14"/>
    </location>
</feature>
<feature type="domain" description="SET" evidence="3">
    <location>
        <begin position="93"/>
        <end position="225"/>
    </location>
</feature>
<gene>
    <name evidence="4" type="ORF">NLI96_g4559</name>
</gene>
<dbReference type="EMBL" id="JANAWD010000135">
    <property type="protein sequence ID" value="KAJ3485997.1"/>
    <property type="molecule type" value="Genomic_DNA"/>
</dbReference>
<dbReference type="AlphaFoldDB" id="A0AAD5YFK6"/>
<dbReference type="PANTHER" id="PTHR47332">
    <property type="entry name" value="SET DOMAIN-CONTAINING PROTEIN 5"/>
    <property type="match status" value="1"/>
</dbReference>
<organism evidence="4 5">
    <name type="scientific">Meripilus lineatus</name>
    <dbReference type="NCBI Taxonomy" id="2056292"/>
    <lineage>
        <taxon>Eukaryota</taxon>
        <taxon>Fungi</taxon>
        <taxon>Dikarya</taxon>
        <taxon>Basidiomycota</taxon>
        <taxon>Agaricomycotina</taxon>
        <taxon>Agaricomycetes</taxon>
        <taxon>Polyporales</taxon>
        <taxon>Meripilaceae</taxon>
        <taxon>Meripilus</taxon>
    </lineage>
</organism>
<name>A0AAD5YFK6_9APHY</name>
<protein>
    <recommendedName>
        <fullName evidence="3">SET domain-containing protein</fullName>
    </recommendedName>
</protein>
<evidence type="ECO:0000313" key="4">
    <source>
        <dbReference type="EMBL" id="KAJ3485997.1"/>
    </source>
</evidence>
<dbReference type="InterPro" id="IPR053185">
    <property type="entry name" value="SET_domain_protein"/>
</dbReference>
<feature type="compositionally biased region" description="Low complexity" evidence="1">
    <location>
        <begin position="22"/>
        <end position="33"/>
    </location>
</feature>
<dbReference type="InterPro" id="IPR001214">
    <property type="entry name" value="SET_dom"/>
</dbReference>
<feature type="transmembrane region" description="Helical" evidence="2">
    <location>
        <begin position="46"/>
        <end position="69"/>
    </location>
</feature>
<sequence>MASGTPRKRANVKQKKAEKSSQHSPSSQSAVPASASASGVGYLRTVFTYLLVSICLAGSVYFYVTYLLWETTPVPLPENQSLPFAVMDLPGKGKGAIAKRDIDQGELILREEPLFVVPTKISTSPGAVLLHSLAVLSPSKRQSFYNLSYVNLPQGLEPDSPTYNEELALAIFQTNSIAAGNNVGIFPTTARLNHGCSSAFNSVYTWREKEGVIVVHALKSIKKGEVGAIVGHSSISTLIDMEPSDCFRNFLLPTRTLNSPAQIAESQQSDLRLNKMSELYTRLATWQHGEIDGQDAIGAVKEIWGIGEREGYWSERGRLAADAAWVAAAHSDAESAQQWAQLARKWYSFELGSDSEQAREMERIVAEPRSHLVWGNKKHQNVGGPGIV</sequence>
<proteinExistence type="predicted"/>
<accession>A0AAD5YFK6</accession>
<dbReference type="PANTHER" id="PTHR47332:SF4">
    <property type="entry name" value="SET DOMAIN-CONTAINING PROTEIN 5"/>
    <property type="match status" value="1"/>
</dbReference>
<evidence type="ECO:0000256" key="1">
    <source>
        <dbReference type="SAM" id="MobiDB-lite"/>
    </source>
</evidence>
<keyword evidence="5" id="KW-1185">Reference proteome</keyword>
<keyword evidence="2" id="KW-1133">Transmembrane helix</keyword>
<dbReference type="Gene3D" id="2.170.270.10">
    <property type="entry name" value="SET domain"/>
    <property type="match status" value="1"/>
</dbReference>